<evidence type="ECO:0000313" key="4">
    <source>
        <dbReference type="Proteomes" id="UP000316541"/>
    </source>
</evidence>
<proteinExistence type="predicted"/>
<feature type="signal peptide" evidence="2">
    <location>
        <begin position="1"/>
        <end position="22"/>
    </location>
</feature>
<dbReference type="InterPro" id="IPR008160">
    <property type="entry name" value="Collagen"/>
</dbReference>
<comment type="caution">
    <text evidence="3">The sequence shown here is derived from an EMBL/GenBank/DDBJ whole genome shotgun (WGS) entry which is preliminary data.</text>
</comment>
<dbReference type="EMBL" id="VIRM01000034">
    <property type="protein sequence ID" value="TQS18275.1"/>
    <property type="molecule type" value="Genomic_DNA"/>
</dbReference>
<feature type="compositionally biased region" description="Low complexity" evidence="1">
    <location>
        <begin position="132"/>
        <end position="148"/>
    </location>
</feature>
<keyword evidence="3" id="KW-0176">Collagen</keyword>
<dbReference type="Pfam" id="PF01391">
    <property type="entry name" value="Collagen"/>
    <property type="match status" value="1"/>
</dbReference>
<dbReference type="Gene3D" id="1.20.5.320">
    <property type="entry name" value="6-Phosphogluconate Dehydrogenase, domain 3"/>
    <property type="match status" value="1"/>
</dbReference>
<evidence type="ECO:0000256" key="2">
    <source>
        <dbReference type="SAM" id="SignalP"/>
    </source>
</evidence>
<organism evidence="3 4">
    <name type="scientific">Microbispora hainanensis</name>
    <dbReference type="NCBI Taxonomy" id="568844"/>
    <lineage>
        <taxon>Bacteria</taxon>
        <taxon>Bacillati</taxon>
        <taxon>Actinomycetota</taxon>
        <taxon>Actinomycetes</taxon>
        <taxon>Streptosporangiales</taxon>
        <taxon>Streptosporangiaceae</taxon>
        <taxon>Microbispora</taxon>
    </lineage>
</organism>
<gene>
    <name evidence="3" type="ORF">FLX08_25220</name>
</gene>
<feature type="region of interest" description="Disordered" evidence="1">
    <location>
        <begin position="52"/>
        <end position="148"/>
    </location>
</feature>
<feature type="compositionally biased region" description="Gly residues" evidence="1">
    <location>
        <begin position="63"/>
        <end position="74"/>
    </location>
</feature>
<feature type="compositionally biased region" description="Low complexity" evidence="1">
    <location>
        <begin position="100"/>
        <end position="112"/>
    </location>
</feature>
<evidence type="ECO:0000313" key="3">
    <source>
        <dbReference type="EMBL" id="TQS18275.1"/>
    </source>
</evidence>
<reference evidence="3 4" key="1">
    <citation type="submission" date="2019-07" db="EMBL/GenBank/DDBJ databases">
        <title>Microbispora hainanensis DSM 45428.</title>
        <authorList>
            <person name="Thawai C."/>
        </authorList>
    </citation>
    <scope>NUCLEOTIDE SEQUENCE [LARGE SCALE GENOMIC DNA]</scope>
    <source>
        <strain evidence="3 4">DSM 45428</strain>
    </source>
</reference>
<dbReference type="PANTHER" id="PTHR24637">
    <property type="entry name" value="COLLAGEN"/>
    <property type="match status" value="1"/>
</dbReference>
<evidence type="ECO:0000256" key="1">
    <source>
        <dbReference type="SAM" id="MobiDB-lite"/>
    </source>
</evidence>
<dbReference type="Proteomes" id="UP000316541">
    <property type="component" value="Unassembled WGS sequence"/>
</dbReference>
<feature type="region of interest" description="Disordered" evidence="1">
    <location>
        <begin position="226"/>
        <end position="248"/>
    </location>
</feature>
<keyword evidence="2" id="KW-0732">Signal</keyword>
<sequence length="248" mass="23617">MTAGALAGSVLVLGGAATASSASDAPLYACVNKNTRYMRLVNATTTCKPTETKVSWNRTGPQGPVGIGGTGPKGDAGAQGPRGFRGPQGLRGPAGPQGPQGPKGAAGAPGKDGAPGKGGAPGKDGKDGERGPAGPQGPKGDPGKDGVAGITVKQKEFSFGLSSKSVTLSCGGGYATGGGYRGTSIIGEVLTNGPVLDGNGMPTGWEIKGSIGTKGTAYVICASVGGGGGGGSSFAGVSEAGGSRGGDK</sequence>
<dbReference type="AlphaFoldDB" id="A0A544YNC6"/>
<name>A0A544YNC6_9ACTN</name>
<feature type="chain" id="PRO_5022161878" evidence="2">
    <location>
        <begin position="23"/>
        <end position="248"/>
    </location>
</feature>
<accession>A0A544YNC6</accession>
<protein>
    <submittedName>
        <fullName evidence="3">Collagen-like protein</fullName>
    </submittedName>
</protein>
<feature type="compositionally biased region" description="Gly residues" evidence="1">
    <location>
        <begin position="113"/>
        <end position="122"/>
    </location>
</feature>